<protein>
    <submittedName>
        <fullName evidence="2">Retrotransposable element Tf2</fullName>
    </submittedName>
</protein>
<dbReference type="Proteomes" id="UP001151760">
    <property type="component" value="Unassembled WGS sequence"/>
</dbReference>
<feature type="domain" description="Integrase catalytic" evidence="1">
    <location>
        <begin position="93"/>
        <end position="266"/>
    </location>
</feature>
<dbReference type="PROSITE" id="PS50994">
    <property type="entry name" value="INTEGRASE"/>
    <property type="match status" value="1"/>
</dbReference>
<reference evidence="2" key="2">
    <citation type="submission" date="2022-01" db="EMBL/GenBank/DDBJ databases">
        <authorList>
            <person name="Yamashiro T."/>
            <person name="Shiraishi A."/>
            <person name="Satake H."/>
            <person name="Nakayama K."/>
        </authorList>
    </citation>
    <scope>NUCLEOTIDE SEQUENCE</scope>
</reference>
<dbReference type="SUPFAM" id="SSF53098">
    <property type="entry name" value="Ribonuclease H-like"/>
    <property type="match status" value="1"/>
</dbReference>
<reference evidence="2" key="1">
    <citation type="journal article" date="2022" name="Int. J. Mol. Sci.">
        <title>Draft Genome of Tanacetum Coccineum: Genomic Comparison of Closely Related Tanacetum-Family Plants.</title>
        <authorList>
            <person name="Yamashiro T."/>
            <person name="Shiraishi A."/>
            <person name="Nakayama K."/>
            <person name="Satake H."/>
        </authorList>
    </citation>
    <scope>NUCLEOTIDE SEQUENCE</scope>
</reference>
<dbReference type="InterPro" id="IPR001584">
    <property type="entry name" value="Integrase_cat-core"/>
</dbReference>
<dbReference type="Pfam" id="PF00665">
    <property type="entry name" value="rve"/>
    <property type="match status" value="1"/>
</dbReference>
<dbReference type="InterPro" id="IPR043502">
    <property type="entry name" value="DNA/RNA_pol_sf"/>
</dbReference>
<dbReference type="InterPro" id="IPR012337">
    <property type="entry name" value="RNaseH-like_sf"/>
</dbReference>
<proteinExistence type="predicted"/>
<dbReference type="Gene3D" id="3.30.420.10">
    <property type="entry name" value="Ribonuclease H-like superfamily/Ribonuclease H"/>
    <property type="match status" value="1"/>
</dbReference>
<gene>
    <name evidence="2" type="ORF">Tco_1091322</name>
</gene>
<evidence type="ECO:0000313" key="2">
    <source>
        <dbReference type="EMBL" id="GJT95804.1"/>
    </source>
</evidence>
<organism evidence="2 3">
    <name type="scientific">Tanacetum coccineum</name>
    <dbReference type="NCBI Taxonomy" id="301880"/>
    <lineage>
        <taxon>Eukaryota</taxon>
        <taxon>Viridiplantae</taxon>
        <taxon>Streptophyta</taxon>
        <taxon>Embryophyta</taxon>
        <taxon>Tracheophyta</taxon>
        <taxon>Spermatophyta</taxon>
        <taxon>Magnoliopsida</taxon>
        <taxon>eudicotyledons</taxon>
        <taxon>Gunneridae</taxon>
        <taxon>Pentapetalae</taxon>
        <taxon>asterids</taxon>
        <taxon>campanulids</taxon>
        <taxon>Asterales</taxon>
        <taxon>Asteraceae</taxon>
        <taxon>Asteroideae</taxon>
        <taxon>Anthemideae</taxon>
        <taxon>Anthemidinae</taxon>
        <taxon>Tanacetum</taxon>
    </lineage>
</organism>
<dbReference type="EMBL" id="BQNB010020424">
    <property type="protein sequence ID" value="GJT95804.1"/>
    <property type="molecule type" value="Genomic_DNA"/>
</dbReference>
<dbReference type="PANTHER" id="PTHR35046:SF26">
    <property type="entry name" value="RNA-DIRECTED DNA POLYMERASE"/>
    <property type="match status" value="1"/>
</dbReference>
<sequence length="319" mass="36414">MMGAPVLKLPNFDEDFLVKTDTSWEGIGAVLQQQGHPVAYGKENVVVDALSRVQGSAQLLHMLLSIVSSDVRQRIAKMCQLNKANLAASPSLLQPLPIPQRVWLDISIDFLDGLPMSKRKTMIMVVVDRLSKHSYFIPLSHPYTSIHVAQVLLDNIYKLDGLPKVIVSDRDKVFISIFWQELFKKLDVSLRMSTAYYLQTQTTPFEVLYGQVTLPHIAYVQGDINVDVVDRSLSAREDAILFLKLHLKRSHDRMKSMPGKKRSDREFELDAWMVKKGKNTEEYVLVQWMIGNKEDATWELLADMVSRFSSFYGILEDKN</sequence>
<accession>A0ABQ5I7W9</accession>
<keyword evidence="3" id="KW-1185">Reference proteome</keyword>
<dbReference type="InterPro" id="IPR036397">
    <property type="entry name" value="RNaseH_sf"/>
</dbReference>
<name>A0ABQ5I7W9_9ASTR</name>
<dbReference type="PANTHER" id="PTHR35046">
    <property type="entry name" value="ZINC KNUCKLE (CCHC-TYPE) FAMILY PROTEIN"/>
    <property type="match status" value="1"/>
</dbReference>
<dbReference type="SUPFAM" id="SSF56672">
    <property type="entry name" value="DNA/RNA polymerases"/>
    <property type="match status" value="1"/>
</dbReference>
<evidence type="ECO:0000313" key="3">
    <source>
        <dbReference type="Proteomes" id="UP001151760"/>
    </source>
</evidence>
<comment type="caution">
    <text evidence="2">The sequence shown here is derived from an EMBL/GenBank/DDBJ whole genome shotgun (WGS) entry which is preliminary data.</text>
</comment>
<evidence type="ECO:0000259" key="1">
    <source>
        <dbReference type="PROSITE" id="PS50994"/>
    </source>
</evidence>